<organism evidence="2 3">
    <name type="scientific">Nocardia rhizosphaerihabitans</name>
    <dbReference type="NCBI Taxonomy" id="1691570"/>
    <lineage>
        <taxon>Bacteria</taxon>
        <taxon>Bacillati</taxon>
        <taxon>Actinomycetota</taxon>
        <taxon>Actinomycetes</taxon>
        <taxon>Mycobacteriales</taxon>
        <taxon>Nocardiaceae</taxon>
        <taxon>Nocardia</taxon>
    </lineage>
</organism>
<sequence length="171" mass="18220">MLAEEGLRGLTHRAVDAAANLPVGSVNYYAPNRQALLDMVSDGLAAHDLAAAERRAAGTTSATSGTDLLVDYVIEMTAPPSRYRVVARHHLLAEARTNPELHERFETARAGFVGLIEAWLRTNGLPAGRAAAELCVIVTDGLVNRQVFFADSALSENELRAIIRASTAGIG</sequence>
<proteinExistence type="predicted"/>
<dbReference type="Proteomes" id="UP000658127">
    <property type="component" value="Unassembled WGS sequence"/>
</dbReference>
<dbReference type="Pfam" id="PF17940">
    <property type="entry name" value="TetR_C_31"/>
    <property type="match status" value="1"/>
</dbReference>
<reference evidence="3" key="1">
    <citation type="journal article" date="2019" name="Int. J. Syst. Evol. Microbiol.">
        <title>The Global Catalogue of Microorganisms (GCM) 10K type strain sequencing project: providing services to taxonomists for standard genome sequencing and annotation.</title>
        <authorList>
            <consortium name="The Broad Institute Genomics Platform"/>
            <consortium name="The Broad Institute Genome Sequencing Center for Infectious Disease"/>
            <person name="Wu L."/>
            <person name="Ma J."/>
        </authorList>
    </citation>
    <scope>NUCLEOTIDE SEQUENCE [LARGE SCALE GENOMIC DNA]</scope>
    <source>
        <strain evidence="3">CGMCC 4.7329</strain>
    </source>
</reference>
<comment type="caution">
    <text evidence="2">The sequence shown here is derived from an EMBL/GenBank/DDBJ whole genome shotgun (WGS) entry which is preliminary data.</text>
</comment>
<name>A0ABQ2KL31_9NOCA</name>
<evidence type="ECO:0000313" key="2">
    <source>
        <dbReference type="EMBL" id="GGN85238.1"/>
    </source>
</evidence>
<dbReference type="SUPFAM" id="SSF46689">
    <property type="entry name" value="Homeodomain-like"/>
    <property type="match status" value="1"/>
</dbReference>
<dbReference type="InterPro" id="IPR009057">
    <property type="entry name" value="Homeodomain-like_sf"/>
</dbReference>
<gene>
    <name evidence="2" type="ORF">GCM10011610_39510</name>
</gene>
<evidence type="ECO:0000313" key="3">
    <source>
        <dbReference type="Proteomes" id="UP000658127"/>
    </source>
</evidence>
<evidence type="ECO:0000259" key="1">
    <source>
        <dbReference type="Pfam" id="PF17940"/>
    </source>
</evidence>
<feature type="domain" description="Tetracyclin repressor-like C-terminal group 31" evidence="1">
    <location>
        <begin position="65"/>
        <end position="165"/>
    </location>
</feature>
<dbReference type="Gene3D" id="1.10.357.10">
    <property type="entry name" value="Tetracycline Repressor, domain 2"/>
    <property type="match status" value="1"/>
</dbReference>
<protein>
    <recommendedName>
        <fullName evidence="1">Tetracyclin repressor-like C-terminal group 31 domain-containing protein</fullName>
    </recommendedName>
</protein>
<keyword evidence="3" id="KW-1185">Reference proteome</keyword>
<dbReference type="EMBL" id="BMNE01000004">
    <property type="protein sequence ID" value="GGN85238.1"/>
    <property type="molecule type" value="Genomic_DNA"/>
</dbReference>
<dbReference type="InterPro" id="IPR041583">
    <property type="entry name" value="TetR_C_31"/>
</dbReference>
<accession>A0ABQ2KL31</accession>